<dbReference type="PATRIC" id="fig|768706.3.peg.5709"/>
<organism evidence="2 3">
    <name type="scientific">Desulfosporosinus orientis (strain ATCC 19365 / DSM 765 / NCIMB 8382 / VKM B-1628 / Singapore I)</name>
    <name type="common">Desulfotomaculum orientis</name>
    <dbReference type="NCBI Taxonomy" id="768706"/>
    <lineage>
        <taxon>Bacteria</taxon>
        <taxon>Bacillati</taxon>
        <taxon>Bacillota</taxon>
        <taxon>Clostridia</taxon>
        <taxon>Eubacteriales</taxon>
        <taxon>Desulfitobacteriaceae</taxon>
        <taxon>Desulfosporosinus</taxon>
    </lineage>
</organism>
<dbReference type="Proteomes" id="UP000006346">
    <property type="component" value="Chromosome"/>
</dbReference>
<feature type="transmembrane region" description="Helical" evidence="1">
    <location>
        <begin position="101"/>
        <end position="121"/>
    </location>
</feature>
<keyword evidence="1" id="KW-1133">Transmembrane helix</keyword>
<evidence type="ECO:0000256" key="1">
    <source>
        <dbReference type="SAM" id="Phobius"/>
    </source>
</evidence>
<keyword evidence="1" id="KW-0472">Membrane</keyword>
<dbReference type="Pfam" id="PF09991">
    <property type="entry name" value="DUF2232"/>
    <property type="match status" value="1"/>
</dbReference>
<keyword evidence="3" id="KW-1185">Reference proteome</keyword>
<name>G7WI52_DESOD</name>
<dbReference type="OrthoDB" id="1726902at2"/>
<accession>G7WI52</accession>
<feature type="transmembrane region" description="Helical" evidence="1">
    <location>
        <begin position="209"/>
        <end position="228"/>
    </location>
</feature>
<evidence type="ECO:0000313" key="3">
    <source>
        <dbReference type="Proteomes" id="UP000006346"/>
    </source>
</evidence>
<dbReference type="AlphaFoldDB" id="G7WI52"/>
<dbReference type="InterPro" id="IPR018710">
    <property type="entry name" value="DUF2232"/>
</dbReference>
<dbReference type="eggNOG" id="COG4241">
    <property type="taxonomic scope" value="Bacteria"/>
</dbReference>
<dbReference type="HOGENOM" id="CLU_068641_2_0_9"/>
<protein>
    <submittedName>
        <fullName evidence="2">Putative membrane protein (DUF2232)</fullName>
    </submittedName>
</protein>
<dbReference type="EMBL" id="CP003108">
    <property type="protein sequence ID" value="AET70975.1"/>
    <property type="molecule type" value="Genomic_DNA"/>
</dbReference>
<proteinExistence type="predicted"/>
<feature type="transmembrane region" description="Helical" evidence="1">
    <location>
        <begin position="12"/>
        <end position="44"/>
    </location>
</feature>
<feature type="transmembrane region" description="Helical" evidence="1">
    <location>
        <begin position="56"/>
        <end position="89"/>
    </location>
</feature>
<evidence type="ECO:0000313" key="2">
    <source>
        <dbReference type="EMBL" id="AET70975.1"/>
    </source>
</evidence>
<feature type="transmembrane region" description="Helical" evidence="1">
    <location>
        <begin position="169"/>
        <end position="197"/>
    </location>
</feature>
<dbReference type="RefSeq" id="WP_014187772.1">
    <property type="nucleotide sequence ID" value="NC_016584.1"/>
</dbReference>
<gene>
    <name evidence="2" type="ordered locus">Desor_5608</name>
</gene>
<feature type="transmembrane region" description="Helical" evidence="1">
    <location>
        <begin position="275"/>
        <end position="298"/>
    </location>
</feature>
<reference evidence="3" key="1">
    <citation type="submission" date="2011-11" db="EMBL/GenBank/DDBJ databases">
        <title>Complete sequence of Desulfosporosinus orientis DSM 765.</title>
        <authorList>
            <person name="Lucas S."/>
            <person name="Han J."/>
            <person name="Lapidus A."/>
            <person name="Cheng J.-F."/>
            <person name="Goodwin L."/>
            <person name="Pitluck S."/>
            <person name="Peters L."/>
            <person name="Ovchinnikova G."/>
            <person name="Teshima H."/>
            <person name="Detter J.C."/>
            <person name="Han C."/>
            <person name="Tapia R."/>
            <person name="Land M."/>
            <person name="Hauser L."/>
            <person name="Kyrpides N."/>
            <person name="Ivanova N."/>
            <person name="Pagani I."/>
            <person name="Pester M."/>
            <person name="Spring S."/>
            <person name="Ollivier B."/>
            <person name="Rattei T."/>
            <person name="Klenk H.-P."/>
            <person name="Wagner M."/>
            <person name="Loy A."/>
            <person name="Woyke T."/>
        </authorList>
    </citation>
    <scope>NUCLEOTIDE SEQUENCE [LARGE SCALE GENOMIC DNA]</scope>
    <source>
        <strain evidence="3">ATCC 19365 / DSM 765 / NCIMB 8382 / VKM B-1628</strain>
    </source>
</reference>
<dbReference type="STRING" id="768706.Desor_5608"/>
<reference evidence="2 3" key="2">
    <citation type="journal article" date="2012" name="J. Bacteriol.">
        <title>Complete genome sequences of Desulfosporosinus orientis DSM765T, Desulfosporosinus youngiae DSM17734T, Desulfosporosinus meridiei DSM13257T, and Desulfosporosinus acidiphilus DSM22704T.</title>
        <authorList>
            <person name="Pester M."/>
            <person name="Brambilla E."/>
            <person name="Alazard D."/>
            <person name="Rattei T."/>
            <person name="Weinmaier T."/>
            <person name="Han J."/>
            <person name="Lucas S."/>
            <person name="Lapidus A."/>
            <person name="Cheng J.F."/>
            <person name="Goodwin L."/>
            <person name="Pitluck S."/>
            <person name="Peters L."/>
            <person name="Ovchinnikova G."/>
            <person name="Teshima H."/>
            <person name="Detter J.C."/>
            <person name="Han C.S."/>
            <person name="Tapia R."/>
            <person name="Land M.L."/>
            <person name="Hauser L."/>
            <person name="Kyrpides N.C."/>
            <person name="Ivanova N.N."/>
            <person name="Pagani I."/>
            <person name="Huntmann M."/>
            <person name="Wei C.L."/>
            <person name="Davenport K.W."/>
            <person name="Daligault H."/>
            <person name="Chain P.S."/>
            <person name="Chen A."/>
            <person name="Mavromatis K."/>
            <person name="Markowitz V."/>
            <person name="Szeto E."/>
            <person name="Mikhailova N."/>
            <person name="Pati A."/>
            <person name="Wagner M."/>
            <person name="Woyke T."/>
            <person name="Ollivier B."/>
            <person name="Klenk H.P."/>
            <person name="Spring S."/>
            <person name="Loy A."/>
        </authorList>
    </citation>
    <scope>NUCLEOTIDE SEQUENCE [LARGE SCALE GENOMIC DNA]</scope>
    <source>
        <strain evidence="3">ATCC 19365 / DSM 765 / NCIMB 8382 / VKM B-1628</strain>
    </source>
</reference>
<keyword evidence="1" id="KW-0812">Transmembrane</keyword>
<dbReference type="KEGG" id="dor:Desor_5608"/>
<feature type="transmembrane region" description="Helical" evidence="1">
    <location>
        <begin position="240"/>
        <end position="263"/>
    </location>
</feature>
<sequence length="311" mass="34661">MFISDELARDYLARVILLSLPGVGIAMGTWGFLWDVFLLFAVFIVGCRKGVIPAAIYMAGGYILALAVFGVTALNNLGFVPLAGLLGVFGWRKGWPLRVTFFWSAALAAVLGAAPMLAFAVQGLDTNAASTLINSTIQQYQASGLLELMQEQGITEAEIRDLLQQGIHIYTLVIPSLAALHAIVEFGFVFYVIRLWFRGKAERVPFTRWRLPWYAVWGAVLGIASYLVGDQFSWQILRGLGINLMVIYSALALVLGTSAYLYFLQSPRIPRLLKWALILINFIYFLFSFISLIIFGLFDLVLNFRRLPEES</sequence>